<reference evidence="1 2" key="1">
    <citation type="submission" date="2015-05" db="EMBL/GenBank/DDBJ databases">
        <title>Genome sequencing and analysis of members of genus Stenotrophomonas.</title>
        <authorList>
            <person name="Patil P.P."/>
            <person name="Midha S."/>
            <person name="Patil P.B."/>
        </authorList>
    </citation>
    <scope>NUCLEOTIDE SEQUENCE [LARGE SCALE GENOMIC DNA]</scope>
    <source>
        <strain evidence="1 2">DSM 17805</strain>
    </source>
</reference>
<accession>A0A0R0BUF2</accession>
<evidence type="ECO:0000313" key="2">
    <source>
        <dbReference type="Proteomes" id="UP000051254"/>
    </source>
</evidence>
<name>A0A0R0BUF2_9GAMM</name>
<dbReference type="PATRIC" id="fig|266128.3.peg.1279"/>
<dbReference type="Proteomes" id="UP000051254">
    <property type="component" value="Unassembled WGS sequence"/>
</dbReference>
<proteinExistence type="predicted"/>
<dbReference type="AlphaFoldDB" id="A0A0R0BUF2"/>
<keyword evidence="2" id="KW-1185">Reference proteome</keyword>
<comment type="caution">
    <text evidence="1">The sequence shown here is derived from an EMBL/GenBank/DDBJ whole genome shotgun (WGS) entry which is preliminary data.</text>
</comment>
<dbReference type="RefSeq" id="WP_057662430.1">
    <property type="nucleotide sequence ID" value="NZ_LDJH01000002.1"/>
</dbReference>
<dbReference type="EMBL" id="LDJH01000002">
    <property type="protein sequence ID" value="KRG60809.1"/>
    <property type="molecule type" value="Genomic_DNA"/>
</dbReference>
<protein>
    <submittedName>
        <fullName evidence="1">Uncharacterized protein</fullName>
    </submittedName>
</protein>
<gene>
    <name evidence="1" type="ORF">ABB25_01050</name>
</gene>
<evidence type="ECO:0000313" key="1">
    <source>
        <dbReference type="EMBL" id="KRG60809.1"/>
    </source>
</evidence>
<organism evidence="1 2">
    <name type="scientific">Stenotrophomonas koreensis</name>
    <dbReference type="NCBI Taxonomy" id="266128"/>
    <lineage>
        <taxon>Bacteria</taxon>
        <taxon>Pseudomonadati</taxon>
        <taxon>Pseudomonadota</taxon>
        <taxon>Gammaproteobacteria</taxon>
        <taxon>Lysobacterales</taxon>
        <taxon>Lysobacteraceae</taxon>
        <taxon>Stenotrophomonas</taxon>
    </lineage>
</organism>
<sequence>MTDHYIEVAVSKDGGHTWSNWRRRSLGAVGQYEQRIRLLRLGRYRHAVMKIRVSSPVKRDLLGGVAAIEPTEG</sequence>
<dbReference type="OrthoDB" id="6058511at2"/>